<protein>
    <submittedName>
        <fullName evidence="1">Uncharacterized protein</fullName>
    </submittedName>
</protein>
<dbReference type="RefSeq" id="WP_188567020.1">
    <property type="nucleotide sequence ID" value="NZ_BMED01000003.1"/>
</dbReference>
<organism evidence="1 2">
    <name type="scientific">Undibacterium terreum</name>
    <dbReference type="NCBI Taxonomy" id="1224302"/>
    <lineage>
        <taxon>Bacteria</taxon>
        <taxon>Pseudomonadati</taxon>
        <taxon>Pseudomonadota</taxon>
        <taxon>Betaproteobacteria</taxon>
        <taxon>Burkholderiales</taxon>
        <taxon>Oxalobacteraceae</taxon>
        <taxon>Undibacterium</taxon>
    </lineage>
</organism>
<name>A0A916UQ25_9BURK</name>
<gene>
    <name evidence="1" type="ORF">GCM10011396_31110</name>
</gene>
<reference evidence="1" key="1">
    <citation type="journal article" date="2014" name="Int. J. Syst. Evol. Microbiol.">
        <title>Complete genome sequence of Corynebacterium casei LMG S-19264T (=DSM 44701T), isolated from a smear-ripened cheese.</title>
        <authorList>
            <consortium name="US DOE Joint Genome Institute (JGI-PGF)"/>
            <person name="Walter F."/>
            <person name="Albersmeier A."/>
            <person name="Kalinowski J."/>
            <person name="Ruckert C."/>
        </authorList>
    </citation>
    <scope>NUCLEOTIDE SEQUENCE</scope>
    <source>
        <strain evidence="1">CGMCC 1.10998</strain>
    </source>
</reference>
<dbReference type="Proteomes" id="UP000637423">
    <property type="component" value="Unassembled WGS sequence"/>
</dbReference>
<sequence length="85" mass="9162">MNQLKSALNALYITEGVAGTKFYHLSTALSKSVSLCDKLTMNANLPLSHWGTKTQMKERYCVKCEAAGAEALTQAGIALTAPEQQ</sequence>
<keyword evidence="2" id="KW-1185">Reference proteome</keyword>
<comment type="caution">
    <text evidence="1">The sequence shown here is derived from an EMBL/GenBank/DDBJ whole genome shotgun (WGS) entry which is preliminary data.</text>
</comment>
<evidence type="ECO:0000313" key="1">
    <source>
        <dbReference type="EMBL" id="GGC81647.1"/>
    </source>
</evidence>
<accession>A0A916UQ25</accession>
<reference evidence="1" key="2">
    <citation type="submission" date="2020-09" db="EMBL/GenBank/DDBJ databases">
        <authorList>
            <person name="Sun Q."/>
            <person name="Zhou Y."/>
        </authorList>
    </citation>
    <scope>NUCLEOTIDE SEQUENCE</scope>
    <source>
        <strain evidence="1">CGMCC 1.10998</strain>
    </source>
</reference>
<proteinExistence type="predicted"/>
<dbReference type="AlphaFoldDB" id="A0A916UQ25"/>
<dbReference type="EMBL" id="BMED01000003">
    <property type="protein sequence ID" value="GGC81647.1"/>
    <property type="molecule type" value="Genomic_DNA"/>
</dbReference>
<evidence type="ECO:0000313" key="2">
    <source>
        <dbReference type="Proteomes" id="UP000637423"/>
    </source>
</evidence>